<dbReference type="Proteomes" id="UP000248481">
    <property type="component" value="Chromosome 14"/>
</dbReference>
<feature type="region of interest" description="Disordered" evidence="6">
    <location>
        <begin position="12"/>
        <end position="37"/>
    </location>
</feature>
<evidence type="ECO:0000256" key="4">
    <source>
        <dbReference type="ARBA" id="ARBA00022989"/>
    </source>
</evidence>
<feature type="compositionally biased region" description="Low complexity" evidence="6">
    <location>
        <begin position="532"/>
        <end position="545"/>
    </location>
</feature>
<keyword evidence="8" id="KW-1185">Reference proteome</keyword>
<feature type="region of interest" description="Disordered" evidence="6">
    <location>
        <begin position="355"/>
        <end position="378"/>
    </location>
</feature>
<dbReference type="PANTHER" id="PTHR31815">
    <property type="entry name" value="AGAP005329-PA"/>
    <property type="match status" value="1"/>
</dbReference>
<dbReference type="GeneID" id="110576964"/>
<dbReference type="RefSeq" id="XP_021541879.1">
    <property type="nucleotide sequence ID" value="XM_021686204.1"/>
</dbReference>
<feature type="transmembrane region" description="Helical" evidence="7">
    <location>
        <begin position="337"/>
        <end position="356"/>
    </location>
</feature>
<evidence type="ECO:0000256" key="7">
    <source>
        <dbReference type="SAM" id="Phobius"/>
    </source>
</evidence>
<evidence type="ECO:0000313" key="9">
    <source>
        <dbReference type="RefSeq" id="XP_021541879.1"/>
    </source>
</evidence>
<feature type="compositionally biased region" description="Basic residues" evidence="6">
    <location>
        <begin position="25"/>
        <end position="35"/>
    </location>
</feature>
<dbReference type="InterPro" id="IPR018787">
    <property type="entry name" value="DUF2371_TMEM200"/>
</dbReference>
<evidence type="ECO:0000256" key="5">
    <source>
        <dbReference type="ARBA" id="ARBA00023136"/>
    </source>
</evidence>
<feature type="compositionally biased region" description="Low complexity" evidence="6">
    <location>
        <begin position="502"/>
        <end position="516"/>
    </location>
</feature>
<dbReference type="STRING" id="29088.A0A2Y9GX67"/>
<feature type="region of interest" description="Disordered" evidence="6">
    <location>
        <begin position="393"/>
        <end position="600"/>
    </location>
</feature>
<keyword evidence="3 7" id="KW-0812">Transmembrane</keyword>
<accession>A0A2Y9GX67</accession>
<comment type="subcellular location">
    <subcellularLocation>
        <location evidence="1">Membrane</location>
        <topology evidence="1">Multi-pass membrane protein</topology>
    </subcellularLocation>
</comment>
<name>A0A2Y9GX67_NEOSC</name>
<evidence type="ECO:0000256" key="2">
    <source>
        <dbReference type="ARBA" id="ARBA00005308"/>
    </source>
</evidence>
<feature type="region of interest" description="Disordered" evidence="6">
    <location>
        <begin position="285"/>
        <end position="312"/>
    </location>
</feature>
<dbReference type="CTD" id="645369"/>
<dbReference type="KEGG" id="nsu:110576964"/>
<feature type="compositionally biased region" description="Polar residues" evidence="6">
    <location>
        <begin position="579"/>
        <end position="592"/>
    </location>
</feature>
<dbReference type="PANTHER" id="PTHR31815:SF2">
    <property type="entry name" value="TRANSMEMBRANE PROTEIN 200C"/>
    <property type="match status" value="1"/>
</dbReference>
<feature type="compositionally biased region" description="Basic and acidic residues" evidence="6">
    <location>
        <begin position="416"/>
        <end position="429"/>
    </location>
</feature>
<evidence type="ECO:0000256" key="1">
    <source>
        <dbReference type="ARBA" id="ARBA00004141"/>
    </source>
</evidence>
<dbReference type="InParanoid" id="A0A2Y9GX67"/>
<dbReference type="GO" id="GO:0016020">
    <property type="term" value="C:membrane"/>
    <property type="evidence" value="ECO:0007669"/>
    <property type="project" value="UniProtKB-SubCell"/>
</dbReference>
<protein>
    <submittedName>
        <fullName evidence="9">Transmembrane protein 200C</fullName>
    </submittedName>
</protein>
<keyword evidence="4 7" id="KW-1133">Transmembrane helix</keyword>
<feature type="compositionally biased region" description="Pro residues" evidence="6">
    <location>
        <begin position="490"/>
        <end position="501"/>
    </location>
</feature>
<evidence type="ECO:0000256" key="3">
    <source>
        <dbReference type="ARBA" id="ARBA00022692"/>
    </source>
</evidence>
<keyword evidence="5 7" id="KW-0472">Membrane</keyword>
<gene>
    <name evidence="9" type="primary">TMEM200C</name>
</gene>
<sequence length="633" mass="65211">MIATGGLLRISARKQDPLRPPTQVPKRKRKAKKRRKDDVVVVKGKLKLCSISGLIALCGILVLLVGIAMAVVGYWPKANGTNREGGKQLPAAGSGHRVPTTANSGGNGSKNRSRSHLGTPGGVNSSLMGAPRSTPPARPAGPSSSSTSVGFFFRIFSGYLHSDKLKVFGPLTMGIGIFLFICANAVLHENRDKKTKIINLRDLYSTVIDVHSLRAKDLAAAAAAAAAAASSSSAPASAPPGAPPLNGFLSYVQSRGLELKPGSCGGSAGDAFGAAVPARGSWPHPAVLGGGGGGAKGAASPPDLVSSPRCSREPPKLAEAAYSIYRERSGVASRRRAAAAAAAAVAAAAAATTAVASRSSSPAPCSPPESWGRQSTASSLVGSSLSAFALLPLQGDRDGDRDGDAEGASCSWQRPPGERGSREIPRGELDLSLTDLRSAPGGSRWAPSELEEPEGAAAARTARGQGGRLPRTGRYAALRRRSTSGLPDYRAPPSPEPPPSPRSAELDSSLLAKAASPSPPLRLEESPPARPDSPSSQSNDPSCCNRGYTPLREAGTSLESVVETVARERPDCEAATAPGAQQSPPEDPSQGSPPAARPPQLVQRQFTNKEKLFMISRSHAIGVEDGELESTGI</sequence>
<proteinExistence type="inferred from homology"/>
<feature type="region of interest" description="Disordered" evidence="6">
    <location>
        <begin position="83"/>
        <end position="145"/>
    </location>
</feature>
<feature type="transmembrane region" description="Helical" evidence="7">
    <location>
        <begin position="53"/>
        <end position="75"/>
    </location>
</feature>
<dbReference type="Pfam" id="PF10177">
    <property type="entry name" value="DUF2371"/>
    <property type="match status" value="1"/>
</dbReference>
<evidence type="ECO:0000313" key="8">
    <source>
        <dbReference type="Proteomes" id="UP000248481"/>
    </source>
</evidence>
<feature type="compositionally biased region" description="Basic and acidic residues" evidence="6">
    <location>
        <begin position="395"/>
        <end position="404"/>
    </location>
</feature>
<feature type="transmembrane region" description="Helical" evidence="7">
    <location>
        <begin position="167"/>
        <end position="187"/>
    </location>
</feature>
<evidence type="ECO:0000256" key="6">
    <source>
        <dbReference type="SAM" id="MobiDB-lite"/>
    </source>
</evidence>
<dbReference type="AlphaFoldDB" id="A0A2Y9GX67"/>
<reference evidence="9" key="1">
    <citation type="submission" date="2025-08" db="UniProtKB">
        <authorList>
            <consortium name="RefSeq"/>
        </authorList>
    </citation>
    <scope>IDENTIFICATION</scope>
    <source>
        <tissue evidence="9">Blood</tissue>
    </source>
</reference>
<comment type="similarity">
    <text evidence="2">Belongs to the TMEM200 family.</text>
</comment>
<organism evidence="8 9">
    <name type="scientific">Neomonachus schauinslandi</name>
    <name type="common">Hawaiian monk seal</name>
    <name type="synonym">Monachus schauinslandi</name>
    <dbReference type="NCBI Taxonomy" id="29088"/>
    <lineage>
        <taxon>Eukaryota</taxon>
        <taxon>Metazoa</taxon>
        <taxon>Chordata</taxon>
        <taxon>Craniata</taxon>
        <taxon>Vertebrata</taxon>
        <taxon>Euteleostomi</taxon>
        <taxon>Mammalia</taxon>
        <taxon>Eutheria</taxon>
        <taxon>Laurasiatheria</taxon>
        <taxon>Carnivora</taxon>
        <taxon>Caniformia</taxon>
        <taxon>Pinnipedia</taxon>
        <taxon>Phocidae</taxon>
        <taxon>Monachinae</taxon>
        <taxon>Monachini</taxon>
        <taxon>Neomonachus</taxon>
    </lineage>
</organism>